<feature type="transmembrane region" description="Helical" evidence="7">
    <location>
        <begin position="278"/>
        <end position="300"/>
    </location>
</feature>
<protein>
    <submittedName>
        <fullName evidence="9">MFS transporter</fullName>
    </submittedName>
</protein>
<evidence type="ECO:0000256" key="5">
    <source>
        <dbReference type="ARBA" id="ARBA00022989"/>
    </source>
</evidence>
<feature type="domain" description="Major facilitator superfamily (MFS) profile" evidence="8">
    <location>
        <begin position="1"/>
        <end position="394"/>
    </location>
</feature>
<gene>
    <name evidence="9" type="ORF">ACFSM5_14625</name>
</gene>
<keyword evidence="10" id="KW-1185">Reference proteome</keyword>
<evidence type="ECO:0000256" key="1">
    <source>
        <dbReference type="ARBA" id="ARBA00004651"/>
    </source>
</evidence>
<sequence>MSLVKRYFDVYRGLPAAMWWLAGSMFVWNCGQTGLAFTAVYLAQKYATSATDIGIVLGAAGLGRFLAAVPSGWLADRVDNRRLMIILMAIQALAFIPMVYFASIPALSATAFVIGMCDQGLRPPGMACALFLCPPEDRMRGYGLNRLAINAGLGAGTSLGGLIYAGWADGIFWVNSVACIAATLMLLPMPKVEPRGMDPKAEGQTSSPSVWLDKDYILFCAVLILGTTVFMQFRSTLATDLVSIQGVSPATFGFLIAFNCLAVALFEMPVIAAIRRFAAHKVTAVGVVLVGVAYGSLAIWGGLPGAIIWMILWTLSEMALLPASMGIAQKRAEKGRPGETMAIYSLVFSIASTIGPLFGGYLLDHAGGQILWGGSFFLCLASALAVLKIGRKFG</sequence>
<dbReference type="Pfam" id="PF07690">
    <property type="entry name" value="MFS_1"/>
    <property type="match status" value="1"/>
</dbReference>
<reference evidence="10" key="1">
    <citation type="journal article" date="2019" name="Int. J. Syst. Evol. Microbiol.">
        <title>The Global Catalogue of Microorganisms (GCM) 10K type strain sequencing project: providing services to taxonomists for standard genome sequencing and annotation.</title>
        <authorList>
            <consortium name="The Broad Institute Genomics Platform"/>
            <consortium name="The Broad Institute Genome Sequencing Center for Infectious Disease"/>
            <person name="Wu L."/>
            <person name="Ma J."/>
        </authorList>
    </citation>
    <scope>NUCLEOTIDE SEQUENCE [LARGE SCALE GENOMIC DNA]</scope>
    <source>
        <strain evidence="10">CGMCC 1.19062</strain>
    </source>
</reference>
<comment type="caution">
    <text evidence="9">The sequence shown here is derived from an EMBL/GenBank/DDBJ whole genome shotgun (WGS) entry which is preliminary data.</text>
</comment>
<evidence type="ECO:0000256" key="2">
    <source>
        <dbReference type="ARBA" id="ARBA00022448"/>
    </source>
</evidence>
<dbReference type="InterPro" id="IPR020846">
    <property type="entry name" value="MFS_dom"/>
</dbReference>
<evidence type="ECO:0000256" key="7">
    <source>
        <dbReference type="SAM" id="Phobius"/>
    </source>
</evidence>
<feature type="transmembrane region" description="Helical" evidence="7">
    <location>
        <begin position="369"/>
        <end position="387"/>
    </location>
</feature>
<dbReference type="SUPFAM" id="SSF103473">
    <property type="entry name" value="MFS general substrate transporter"/>
    <property type="match status" value="1"/>
</dbReference>
<feature type="transmembrane region" description="Helical" evidence="7">
    <location>
        <begin position="306"/>
        <end position="328"/>
    </location>
</feature>
<accession>A0ABW5DSJ4</accession>
<keyword evidence="4 7" id="KW-0812">Transmembrane</keyword>
<dbReference type="PANTHER" id="PTHR23517">
    <property type="entry name" value="RESISTANCE PROTEIN MDTM, PUTATIVE-RELATED-RELATED"/>
    <property type="match status" value="1"/>
</dbReference>
<name>A0ABW5DSJ4_9PROT</name>
<proteinExistence type="predicted"/>
<dbReference type="PANTHER" id="PTHR23517:SF2">
    <property type="entry name" value="MULTIDRUG RESISTANCE PROTEIN MDTH"/>
    <property type="match status" value="1"/>
</dbReference>
<feature type="transmembrane region" description="Helical" evidence="7">
    <location>
        <begin position="55"/>
        <end position="73"/>
    </location>
</feature>
<evidence type="ECO:0000256" key="6">
    <source>
        <dbReference type="ARBA" id="ARBA00023136"/>
    </source>
</evidence>
<comment type="subcellular location">
    <subcellularLocation>
        <location evidence="1">Cell membrane</location>
        <topology evidence="1">Multi-pass membrane protein</topology>
    </subcellularLocation>
</comment>
<dbReference type="InterPro" id="IPR011701">
    <property type="entry name" value="MFS"/>
</dbReference>
<evidence type="ECO:0000256" key="4">
    <source>
        <dbReference type="ARBA" id="ARBA00022692"/>
    </source>
</evidence>
<evidence type="ECO:0000313" key="9">
    <source>
        <dbReference type="EMBL" id="MFD2264133.1"/>
    </source>
</evidence>
<dbReference type="RefSeq" id="WP_379877172.1">
    <property type="nucleotide sequence ID" value="NZ_JBHUIP010000012.1"/>
</dbReference>
<dbReference type="InterPro" id="IPR036259">
    <property type="entry name" value="MFS_trans_sf"/>
</dbReference>
<evidence type="ECO:0000256" key="3">
    <source>
        <dbReference type="ARBA" id="ARBA00022475"/>
    </source>
</evidence>
<dbReference type="PROSITE" id="PS50850">
    <property type="entry name" value="MFS"/>
    <property type="match status" value="1"/>
</dbReference>
<dbReference type="Gene3D" id="1.20.1250.20">
    <property type="entry name" value="MFS general substrate transporter like domains"/>
    <property type="match status" value="1"/>
</dbReference>
<keyword evidence="6 7" id="KW-0472">Membrane</keyword>
<feature type="transmembrane region" description="Helical" evidence="7">
    <location>
        <begin position="171"/>
        <end position="189"/>
    </location>
</feature>
<feature type="transmembrane region" description="Helical" evidence="7">
    <location>
        <begin position="20"/>
        <end position="43"/>
    </location>
</feature>
<keyword evidence="5 7" id="KW-1133">Transmembrane helix</keyword>
<keyword evidence="2" id="KW-0813">Transport</keyword>
<feature type="transmembrane region" description="Helical" evidence="7">
    <location>
        <begin position="85"/>
        <end position="114"/>
    </location>
</feature>
<organism evidence="9 10">
    <name type="scientific">Lacibacterium aquatile</name>
    <dbReference type="NCBI Taxonomy" id="1168082"/>
    <lineage>
        <taxon>Bacteria</taxon>
        <taxon>Pseudomonadati</taxon>
        <taxon>Pseudomonadota</taxon>
        <taxon>Alphaproteobacteria</taxon>
        <taxon>Rhodospirillales</taxon>
        <taxon>Rhodospirillaceae</taxon>
    </lineage>
</organism>
<feature type="transmembrane region" description="Helical" evidence="7">
    <location>
        <begin position="216"/>
        <end position="234"/>
    </location>
</feature>
<feature type="transmembrane region" description="Helical" evidence="7">
    <location>
        <begin position="246"/>
        <end position="266"/>
    </location>
</feature>
<dbReference type="EMBL" id="JBHUIP010000012">
    <property type="protein sequence ID" value="MFD2264133.1"/>
    <property type="molecule type" value="Genomic_DNA"/>
</dbReference>
<evidence type="ECO:0000313" key="10">
    <source>
        <dbReference type="Proteomes" id="UP001597295"/>
    </source>
</evidence>
<dbReference type="Proteomes" id="UP001597295">
    <property type="component" value="Unassembled WGS sequence"/>
</dbReference>
<feature type="transmembrane region" description="Helical" evidence="7">
    <location>
        <begin position="340"/>
        <end position="363"/>
    </location>
</feature>
<evidence type="ECO:0000259" key="8">
    <source>
        <dbReference type="PROSITE" id="PS50850"/>
    </source>
</evidence>
<keyword evidence="3" id="KW-1003">Cell membrane</keyword>
<dbReference type="InterPro" id="IPR050171">
    <property type="entry name" value="MFS_Transporters"/>
</dbReference>